<reference evidence="3 4" key="1">
    <citation type="journal article" date="2017" name="Plant Biotechnol. J.">
        <title>A comprehensive draft genome sequence for lupin (Lupinus angustifolius), an emerging health food: insights into plant-microbe interactions and legume evolution.</title>
        <authorList>
            <person name="Hane J.K."/>
            <person name="Ming Y."/>
            <person name="Kamphuis L.G."/>
            <person name="Nelson M.N."/>
            <person name="Garg G."/>
            <person name="Atkins C.A."/>
            <person name="Bayer P.E."/>
            <person name="Bravo A."/>
            <person name="Bringans S."/>
            <person name="Cannon S."/>
            <person name="Edwards D."/>
            <person name="Foley R."/>
            <person name="Gao L.L."/>
            <person name="Harrison M.J."/>
            <person name="Huang W."/>
            <person name="Hurgobin B."/>
            <person name="Li S."/>
            <person name="Liu C.W."/>
            <person name="McGrath A."/>
            <person name="Morahan G."/>
            <person name="Murray J."/>
            <person name="Weller J."/>
            <person name="Jian J."/>
            <person name="Singh K.B."/>
        </authorList>
    </citation>
    <scope>NUCLEOTIDE SEQUENCE [LARGE SCALE GENOMIC DNA]</scope>
    <source>
        <strain evidence="4">cv. Tanjil</strain>
        <tissue evidence="3">Whole plant</tissue>
    </source>
</reference>
<evidence type="ECO:0000256" key="1">
    <source>
        <dbReference type="SAM" id="MobiDB-lite"/>
    </source>
</evidence>
<dbReference type="Pfam" id="PF04057">
    <property type="entry name" value="Rep-A_N"/>
    <property type="match status" value="1"/>
</dbReference>
<dbReference type="InterPro" id="IPR007199">
    <property type="entry name" value="Rep_factor-A_N"/>
</dbReference>
<dbReference type="GO" id="GO:0003677">
    <property type="term" value="F:DNA binding"/>
    <property type="evidence" value="ECO:0007669"/>
    <property type="project" value="InterPro"/>
</dbReference>
<dbReference type="InterPro" id="IPR012340">
    <property type="entry name" value="NA-bd_OB-fold"/>
</dbReference>
<dbReference type="GO" id="GO:0005634">
    <property type="term" value="C:nucleus"/>
    <property type="evidence" value="ECO:0007669"/>
    <property type="project" value="InterPro"/>
</dbReference>
<keyword evidence="4" id="KW-1185">Reference proteome</keyword>
<dbReference type="Gramene" id="OIV97365">
    <property type="protein sequence ID" value="OIV97365"/>
    <property type="gene ID" value="TanjilG_07117"/>
</dbReference>
<dbReference type="STRING" id="3871.A0A4P1QY32"/>
<proteinExistence type="predicted"/>
<dbReference type="FunFam" id="2.40.50.140:FF:000117">
    <property type="entry name" value="Replication protein A subunit"/>
    <property type="match status" value="1"/>
</dbReference>
<accession>A0A4P1QY32</accession>
<feature type="domain" description="Replication factor-A protein 1 N-terminal" evidence="2">
    <location>
        <begin position="5"/>
        <end position="102"/>
    </location>
</feature>
<protein>
    <recommendedName>
        <fullName evidence="2">Replication factor-A protein 1 N-terminal domain-containing protein</fullName>
    </recommendedName>
</protein>
<dbReference type="AlphaFoldDB" id="A0A4P1QY32"/>
<dbReference type="Gene3D" id="2.40.50.140">
    <property type="entry name" value="Nucleic acid-binding proteins"/>
    <property type="match status" value="1"/>
</dbReference>
<feature type="region of interest" description="Disordered" evidence="1">
    <location>
        <begin position="127"/>
        <end position="190"/>
    </location>
</feature>
<name>A0A4P1QY32_LUPAN</name>
<dbReference type="Proteomes" id="UP000188354">
    <property type="component" value="Chromosome LG15"/>
</dbReference>
<evidence type="ECO:0000259" key="2">
    <source>
        <dbReference type="Pfam" id="PF04057"/>
    </source>
</evidence>
<sequence length="238" mass="25789">MAVNLTPNAIPAIIAGDVNSKPLVQVMDITLISNRNNNSQQQRYRLLISDAVSTHHAMLATQLNDRILTAQVKKGSVLQLLEYICTPLHNRKIIVVLNMETIIPDCEIIGNPKSFVESDLPTQRALPDKTVEDSSRSNNNNNLPVKKTSNDVQNFRPTVQPAYQPPPPRLTGSKLDTPTTAPMMTPSTTPPAAMLSKKFFREGGTAAASATSGTIIEAVNAAAVIPVTTFSFMEEALT</sequence>
<dbReference type="EMBL" id="CM007375">
    <property type="protein sequence ID" value="OIV97365.1"/>
    <property type="molecule type" value="Genomic_DNA"/>
</dbReference>
<dbReference type="SUPFAM" id="SSF50249">
    <property type="entry name" value="Nucleic acid-binding proteins"/>
    <property type="match status" value="1"/>
</dbReference>
<dbReference type="CDD" id="cd04477">
    <property type="entry name" value="RPA1N"/>
    <property type="match status" value="1"/>
</dbReference>
<organism evidence="3 4">
    <name type="scientific">Lupinus angustifolius</name>
    <name type="common">Narrow-leaved blue lupine</name>
    <dbReference type="NCBI Taxonomy" id="3871"/>
    <lineage>
        <taxon>Eukaryota</taxon>
        <taxon>Viridiplantae</taxon>
        <taxon>Streptophyta</taxon>
        <taxon>Embryophyta</taxon>
        <taxon>Tracheophyta</taxon>
        <taxon>Spermatophyta</taxon>
        <taxon>Magnoliopsida</taxon>
        <taxon>eudicotyledons</taxon>
        <taxon>Gunneridae</taxon>
        <taxon>Pentapetalae</taxon>
        <taxon>rosids</taxon>
        <taxon>fabids</taxon>
        <taxon>Fabales</taxon>
        <taxon>Fabaceae</taxon>
        <taxon>Papilionoideae</taxon>
        <taxon>50 kb inversion clade</taxon>
        <taxon>genistoids sensu lato</taxon>
        <taxon>core genistoids</taxon>
        <taxon>Genisteae</taxon>
        <taxon>Lupinus</taxon>
    </lineage>
</organism>
<evidence type="ECO:0000313" key="3">
    <source>
        <dbReference type="EMBL" id="OIV97365.1"/>
    </source>
</evidence>
<gene>
    <name evidence="3" type="ORF">TanjilG_07117</name>
</gene>
<dbReference type="GO" id="GO:0006260">
    <property type="term" value="P:DNA replication"/>
    <property type="evidence" value="ECO:0007669"/>
    <property type="project" value="InterPro"/>
</dbReference>
<evidence type="ECO:0000313" key="4">
    <source>
        <dbReference type="Proteomes" id="UP000188354"/>
    </source>
</evidence>
<feature type="compositionally biased region" description="Low complexity" evidence="1">
    <location>
        <begin position="177"/>
        <end position="190"/>
    </location>
</feature>